<accession>A0ABV4ATE3</accession>
<evidence type="ECO:0008006" key="3">
    <source>
        <dbReference type="Google" id="ProtNLM"/>
    </source>
</evidence>
<gene>
    <name evidence="1" type="ORF">AB7878_12230</name>
</gene>
<sequence length="50" mass="5289">MSFTLQIQCATIEDAERILDVLRNNPAVLNDAGDDAAESAPLASCPDLEA</sequence>
<protein>
    <recommendedName>
        <fullName evidence="3">GNAT family N-acetyltransferase</fullName>
    </recommendedName>
</protein>
<keyword evidence="2" id="KW-1185">Reference proteome</keyword>
<evidence type="ECO:0000313" key="2">
    <source>
        <dbReference type="Proteomes" id="UP001562159"/>
    </source>
</evidence>
<organism evidence="1 2">
    <name type="scientific">Rhodanobacter humi</name>
    <dbReference type="NCBI Taxonomy" id="1888173"/>
    <lineage>
        <taxon>Bacteria</taxon>
        <taxon>Pseudomonadati</taxon>
        <taxon>Pseudomonadota</taxon>
        <taxon>Gammaproteobacteria</taxon>
        <taxon>Lysobacterales</taxon>
        <taxon>Rhodanobacteraceae</taxon>
        <taxon>Rhodanobacter</taxon>
    </lineage>
</organism>
<comment type="caution">
    <text evidence="1">The sequence shown here is derived from an EMBL/GenBank/DDBJ whole genome shotgun (WGS) entry which is preliminary data.</text>
</comment>
<name>A0ABV4ATE3_9GAMM</name>
<dbReference type="Proteomes" id="UP001562159">
    <property type="component" value="Unassembled WGS sequence"/>
</dbReference>
<reference evidence="1 2" key="1">
    <citation type="submission" date="2024-07" db="EMBL/GenBank/DDBJ databases">
        <title>Molecular mechanisms and environmental adaptations of flagellar loss and biofilm growth of Rhodanobacter under environmental stress.</title>
        <authorList>
            <person name="Chen M."/>
        </authorList>
    </citation>
    <scope>NUCLEOTIDE SEQUENCE [LARGE SCALE GENOMIC DNA]</scope>
    <source>
        <strain evidence="1 2">RS22</strain>
    </source>
</reference>
<evidence type="ECO:0000313" key="1">
    <source>
        <dbReference type="EMBL" id="MEY2183185.1"/>
    </source>
</evidence>
<proteinExistence type="predicted"/>
<dbReference type="EMBL" id="JBGBPY010000001">
    <property type="protein sequence ID" value="MEY2183185.1"/>
    <property type="molecule type" value="Genomic_DNA"/>
</dbReference>